<comment type="caution">
    <text evidence="1">The sequence shown here is derived from an EMBL/GenBank/DDBJ whole genome shotgun (WGS) entry which is preliminary data.</text>
</comment>
<accession>A0A4Q9L2J5</accession>
<evidence type="ECO:0000313" key="1">
    <source>
        <dbReference type="EMBL" id="TBU01245.1"/>
    </source>
</evidence>
<proteinExistence type="predicted"/>
<dbReference type="EMBL" id="PIXR01001443">
    <property type="protein sequence ID" value="TBU01245.1"/>
    <property type="molecule type" value="Genomic_DNA"/>
</dbReference>
<gene>
    <name evidence="1" type="ORF">CWI39_1443p0010</name>
</gene>
<dbReference type="Proteomes" id="UP000293045">
    <property type="component" value="Unassembled WGS sequence"/>
</dbReference>
<protein>
    <submittedName>
        <fullName evidence="1">Uncharacterized protein</fullName>
    </submittedName>
</protein>
<reference evidence="1 2" key="1">
    <citation type="submission" date="2017-12" db="EMBL/GenBank/DDBJ databases">
        <authorList>
            <person name="Pombert J.-F."/>
            <person name="Haag K.L."/>
            <person name="Ebert D."/>
        </authorList>
    </citation>
    <scope>NUCLEOTIDE SEQUENCE [LARGE SCALE GENOMIC DNA]</scope>
    <source>
        <strain evidence="1">IL-BN-2</strain>
    </source>
</reference>
<evidence type="ECO:0000313" key="2">
    <source>
        <dbReference type="Proteomes" id="UP000293045"/>
    </source>
</evidence>
<feature type="non-terminal residue" evidence="1">
    <location>
        <position position="126"/>
    </location>
</feature>
<name>A0A4Q9L2J5_9MICR</name>
<sequence>MTNLRILICCSSFQDILAHFLKENMPRGMFNKNQLLITYFKFLSREIETHDTKSNFYIGNATEAFIDIYNPKLPISKLEFVKESLKNELDKVKQECLTKAVNTKNKSHVMFIDSSELEVGLRDIIT</sequence>
<dbReference type="AlphaFoldDB" id="A0A4Q9L2J5"/>
<dbReference type="VEuPathDB" id="MicrosporidiaDB:CWI36_0317p0040"/>
<organism evidence="1 2">
    <name type="scientific">Hamiltosporidium magnivora</name>
    <dbReference type="NCBI Taxonomy" id="148818"/>
    <lineage>
        <taxon>Eukaryota</taxon>
        <taxon>Fungi</taxon>
        <taxon>Fungi incertae sedis</taxon>
        <taxon>Microsporidia</taxon>
        <taxon>Dubosqiidae</taxon>
        <taxon>Hamiltosporidium</taxon>
    </lineage>
</organism>
<dbReference type="VEuPathDB" id="MicrosporidiaDB:CWI39_1443p0010"/>